<dbReference type="SUPFAM" id="SSF53474">
    <property type="entry name" value="alpha/beta-Hydrolases"/>
    <property type="match status" value="1"/>
</dbReference>
<organism evidence="1 2">
    <name type="scientific">Exidia glandulosa HHB12029</name>
    <dbReference type="NCBI Taxonomy" id="1314781"/>
    <lineage>
        <taxon>Eukaryota</taxon>
        <taxon>Fungi</taxon>
        <taxon>Dikarya</taxon>
        <taxon>Basidiomycota</taxon>
        <taxon>Agaricomycotina</taxon>
        <taxon>Agaricomycetes</taxon>
        <taxon>Auriculariales</taxon>
        <taxon>Exidiaceae</taxon>
        <taxon>Exidia</taxon>
    </lineage>
</organism>
<sequence length="319" mass="34232">MPVVQNSHRIAVNSSANGVSFSFASYVSPNTYADAGFAPTQGFVFVHGQNRDADEMVNAFKAAVPKAVSAGFISQAGDAVLLAPVFAHAEDTAKQLFPSALTWCGNDWMQGLDSPSAAVSSFDVLTGAFKWLATTYPSIKTFVLVGHSAGGQTVQRYTVVNPSTSSPSRYIIANPSSVAYFTAERPNCTVSSSCTCTAPGYTQCCSSFNEWKYGLDDYTPRFEHAAMTASNHTSVINRYIGRTVHYLYGTADSAGQTNGCESNAQGLGHFDRGQKWWTYLTAHWPSVTSTQTKDNVQGIGHDGVGMLSSTEGVQRLFQS</sequence>
<dbReference type="OrthoDB" id="5985073at2759"/>
<dbReference type="InParanoid" id="A0A165LNW4"/>
<proteinExistence type="predicted"/>
<dbReference type="AlphaFoldDB" id="A0A165LNW4"/>
<dbReference type="PANTHER" id="PTHR35560:SF3">
    <property type="entry name" value="PEPTIDASE S9 PROLYL OLIGOPEPTIDASE CATALYTIC DOMAIN-CONTAINING PROTEIN"/>
    <property type="match status" value="1"/>
</dbReference>
<dbReference type="STRING" id="1314781.A0A165LNW4"/>
<gene>
    <name evidence="1" type="ORF">EXIGLDRAFT_728943</name>
</gene>
<dbReference type="InterPro" id="IPR029058">
    <property type="entry name" value="AB_hydrolase_fold"/>
</dbReference>
<reference evidence="1 2" key="1">
    <citation type="journal article" date="2016" name="Mol. Biol. Evol.">
        <title>Comparative Genomics of Early-Diverging Mushroom-Forming Fungi Provides Insights into the Origins of Lignocellulose Decay Capabilities.</title>
        <authorList>
            <person name="Nagy L.G."/>
            <person name="Riley R."/>
            <person name="Tritt A."/>
            <person name="Adam C."/>
            <person name="Daum C."/>
            <person name="Floudas D."/>
            <person name="Sun H."/>
            <person name="Yadav J.S."/>
            <person name="Pangilinan J."/>
            <person name="Larsson K.H."/>
            <person name="Matsuura K."/>
            <person name="Barry K."/>
            <person name="Labutti K."/>
            <person name="Kuo R."/>
            <person name="Ohm R.A."/>
            <person name="Bhattacharya S.S."/>
            <person name="Shirouzu T."/>
            <person name="Yoshinaga Y."/>
            <person name="Martin F.M."/>
            <person name="Grigoriev I.V."/>
            <person name="Hibbett D.S."/>
        </authorList>
    </citation>
    <scope>NUCLEOTIDE SEQUENCE [LARGE SCALE GENOMIC DNA]</scope>
    <source>
        <strain evidence="1 2">HHB12029</strain>
    </source>
</reference>
<evidence type="ECO:0000313" key="1">
    <source>
        <dbReference type="EMBL" id="KZV98113.1"/>
    </source>
</evidence>
<dbReference type="Proteomes" id="UP000077266">
    <property type="component" value="Unassembled WGS sequence"/>
</dbReference>
<name>A0A165LNW4_EXIGL</name>
<evidence type="ECO:0008006" key="3">
    <source>
        <dbReference type="Google" id="ProtNLM"/>
    </source>
</evidence>
<dbReference type="Gene3D" id="3.40.50.1820">
    <property type="entry name" value="alpha/beta hydrolase"/>
    <property type="match status" value="1"/>
</dbReference>
<accession>A0A165LNW4</accession>
<keyword evidence="2" id="KW-1185">Reference proteome</keyword>
<dbReference type="EMBL" id="KV425922">
    <property type="protein sequence ID" value="KZV98113.1"/>
    <property type="molecule type" value="Genomic_DNA"/>
</dbReference>
<protein>
    <recommendedName>
        <fullName evidence="3">Alpha/beta-hydrolase</fullName>
    </recommendedName>
</protein>
<dbReference type="PANTHER" id="PTHR35560">
    <property type="entry name" value="BLL0132 PROTEIN"/>
    <property type="match status" value="1"/>
</dbReference>
<evidence type="ECO:0000313" key="2">
    <source>
        <dbReference type="Proteomes" id="UP000077266"/>
    </source>
</evidence>